<dbReference type="InterPro" id="IPR027417">
    <property type="entry name" value="P-loop_NTPase"/>
</dbReference>
<organism evidence="3 4">
    <name type="scientific">Paracoccus benzoatiresistens</name>
    <dbReference type="NCBI Taxonomy" id="2997341"/>
    <lineage>
        <taxon>Bacteria</taxon>
        <taxon>Pseudomonadati</taxon>
        <taxon>Pseudomonadota</taxon>
        <taxon>Alphaproteobacteria</taxon>
        <taxon>Rhodobacterales</taxon>
        <taxon>Paracoccaceae</taxon>
        <taxon>Paracoccus</taxon>
    </lineage>
</organism>
<dbReference type="Gene3D" id="3.40.50.300">
    <property type="entry name" value="P-loop containing nucleotide triphosphate hydrolases"/>
    <property type="match status" value="1"/>
</dbReference>
<accession>A0ABT4JAK9</accession>
<keyword evidence="4" id="KW-1185">Reference proteome</keyword>
<dbReference type="GO" id="GO:0005524">
    <property type="term" value="F:ATP binding"/>
    <property type="evidence" value="ECO:0007669"/>
    <property type="project" value="UniProtKB-KW"/>
</dbReference>
<dbReference type="EMBL" id="JAPTYD010000068">
    <property type="protein sequence ID" value="MCZ0964097.1"/>
    <property type="molecule type" value="Genomic_DNA"/>
</dbReference>
<sequence>ILDDITYAHKDQAETSVLFELIARRYEYRSIAIAANQPFSGWDQIFPDKAMTVAAIDRLVHHATILEMNAQSYRQRAAKANKRARAETPATTSDDNQNKGPHCLARIVPHR</sequence>
<reference evidence="3" key="1">
    <citation type="submission" date="2022-12" db="EMBL/GenBank/DDBJ databases">
        <title>Paracoccus sp. EF6 isolated from a lake water.</title>
        <authorList>
            <person name="Liu H."/>
        </authorList>
    </citation>
    <scope>NUCLEOTIDE SEQUENCE</scope>
    <source>
        <strain evidence="3">EF6</strain>
    </source>
</reference>
<feature type="region of interest" description="Disordered" evidence="1">
    <location>
        <begin position="76"/>
        <end position="111"/>
    </location>
</feature>
<proteinExistence type="predicted"/>
<keyword evidence="3" id="KW-0067">ATP-binding</keyword>
<evidence type="ECO:0000313" key="3">
    <source>
        <dbReference type="EMBL" id="MCZ0964097.1"/>
    </source>
</evidence>
<feature type="non-terminal residue" evidence="3">
    <location>
        <position position="1"/>
    </location>
</feature>
<evidence type="ECO:0000313" key="4">
    <source>
        <dbReference type="Proteomes" id="UP001149822"/>
    </source>
</evidence>
<dbReference type="RefSeq" id="WP_268944194.1">
    <property type="nucleotide sequence ID" value="NZ_JAPTYD010000068.1"/>
</dbReference>
<dbReference type="Pfam" id="PF01695">
    <property type="entry name" value="IstB_IS21"/>
    <property type="match status" value="1"/>
</dbReference>
<comment type="caution">
    <text evidence="3">The sequence shown here is derived from an EMBL/GenBank/DDBJ whole genome shotgun (WGS) entry which is preliminary data.</text>
</comment>
<feature type="compositionally biased region" description="Polar residues" evidence="1">
    <location>
        <begin position="89"/>
        <end position="99"/>
    </location>
</feature>
<keyword evidence="3" id="KW-0547">Nucleotide-binding</keyword>
<name>A0ABT4JAK9_9RHOB</name>
<gene>
    <name evidence="3" type="ORF">OU682_21140</name>
</gene>
<dbReference type="Proteomes" id="UP001149822">
    <property type="component" value="Unassembled WGS sequence"/>
</dbReference>
<dbReference type="InterPro" id="IPR002611">
    <property type="entry name" value="IstB_ATP-bd"/>
</dbReference>
<protein>
    <submittedName>
        <fullName evidence="3">ATP-binding protein</fullName>
    </submittedName>
</protein>
<evidence type="ECO:0000256" key="1">
    <source>
        <dbReference type="SAM" id="MobiDB-lite"/>
    </source>
</evidence>
<feature type="domain" description="IstB-like ATP-binding" evidence="2">
    <location>
        <begin position="1"/>
        <end position="78"/>
    </location>
</feature>
<evidence type="ECO:0000259" key="2">
    <source>
        <dbReference type="Pfam" id="PF01695"/>
    </source>
</evidence>